<feature type="transmembrane region" description="Helical" evidence="1">
    <location>
        <begin position="77"/>
        <end position="95"/>
    </location>
</feature>
<feature type="transmembrane region" description="Helical" evidence="1">
    <location>
        <begin position="7"/>
        <end position="28"/>
    </location>
</feature>
<keyword evidence="1" id="KW-0812">Transmembrane</keyword>
<organism evidence="2">
    <name type="scientific">Candidatus Kentrum sp. LFY</name>
    <dbReference type="NCBI Taxonomy" id="2126342"/>
    <lineage>
        <taxon>Bacteria</taxon>
        <taxon>Pseudomonadati</taxon>
        <taxon>Pseudomonadota</taxon>
        <taxon>Gammaproteobacteria</taxon>
        <taxon>Candidatus Kentrum</taxon>
    </lineage>
</organism>
<sequence length="136" mass="14527">MMKGIKVILYIYAVIYLLGLVLAFLPISTGSDLLNTAGSDLPGAMDPFTLLWTRMSGVGFGLAGIFFLILARNPFGYGVMLPFAGYGQICVGLFYSPLNIWYGSPLASWLISAESILLVGTGALLLILAKKTSQAL</sequence>
<evidence type="ECO:0000313" key="4">
    <source>
        <dbReference type="EMBL" id="VFK18045.1"/>
    </source>
</evidence>
<dbReference type="EMBL" id="CAADFN010000038">
    <property type="protein sequence ID" value="VFK18045.1"/>
    <property type="molecule type" value="Genomic_DNA"/>
</dbReference>
<name>A0A450U5D3_9GAMM</name>
<keyword evidence="1" id="KW-0472">Membrane</keyword>
<feature type="transmembrane region" description="Helical" evidence="1">
    <location>
        <begin position="107"/>
        <end position="129"/>
    </location>
</feature>
<evidence type="ECO:0000313" key="3">
    <source>
        <dbReference type="EMBL" id="VFJ92077.1"/>
    </source>
</evidence>
<accession>A0A450U5D3</accession>
<dbReference type="EMBL" id="CAADFH010000020">
    <property type="protein sequence ID" value="VFJ92077.1"/>
    <property type="molecule type" value="Genomic_DNA"/>
</dbReference>
<keyword evidence="1" id="KW-1133">Transmembrane helix</keyword>
<evidence type="ECO:0008006" key="5">
    <source>
        <dbReference type="Google" id="ProtNLM"/>
    </source>
</evidence>
<dbReference type="AlphaFoldDB" id="A0A450U5D3"/>
<proteinExistence type="predicted"/>
<protein>
    <recommendedName>
        <fullName evidence="5">DUF4345 domain-containing protein</fullName>
    </recommendedName>
</protein>
<evidence type="ECO:0000256" key="1">
    <source>
        <dbReference type="SAM" id="Phobius"/>
    </source>
</evidence>
<evidence type="ECO:0000313" key="2">
    <source>
        <dbReference type="EMBL" id="VFJ86397.1"/>
    </source>
</evidence>
<reference evidence="2" key="1">
    <citation type="submission" date="2019-02" db="EMBL/GenBank/DDBJ databases">
        <authorList>
            <person name="Gruber-Vodicka R. H."/>
            <person name="Seah K. B. B."/>
        </authorList>
    </citation>
    <scope>NUCLEOTIDE SEQUENCE</scope>
    <source>
        <strain evidence="4">BECK_BY7</strain>
        <strain evidence="3">BECK_M6</strain>
        <strain evidence="2">BECK_M7</strain>
    </source>
</reference>
<feature type="transmembrane region" description="Helical" evidence="1">
    <location>
        <begin position="48"/>
        <end position="70"/>
    </location>
</feature>
<dbReference type="EMBL" id="CAADFF010000003">
    <property type="protein sequence ID" value="VFJ86397.1"/>
    <property type="molecule type" value="Genomic_DNA"/>
</dbReference>
<gene>
    <name evidence="3" type="ORF">BECKLFY1418A_GA0070994_102031</name>
    <name evidence="2" type="ORF">BECKLFY1418B_GA0070995_10039</name>
    <name evidence="4" type="ORF">BECKLFY1418C_GA0070996_103815</name>
</gene>